<dbReference type="InterPro" id="IPR049326">
    <property type="entry name" value="Rhodopsin_dom_fungi"/>
</dbReference>
<feature type="transmembrane region" description="Helical" evidence="6">
    <location>
        <begin position="164"/>
        <end position="190"/>
    </location>
</feature>
<sequence length="382" mass="43227">MDDRSDEVLAVAILFFILCWITVSLRTYCRLRVIHSVGIDDKLLLLLLAIFTAYLASQLVAWKHGTGRHATDISAEDKPIALKYWYICELLYIVSTCLLKISVGFLLLRITIERMHLYILRILMLGTVLFGSTYFFMVMFQCRPVSVFWNENPRTPGKCWNDRVVLIMTYTAAAINCLADWAFGILPIFIVWSLNLPLKSKILAMLILGFAAIGSTATIVRVFYLHHITDSNDFLWSTTDIAIWSTVEPGIGIAAASIATLRPLWQLICYRVGLSDEAPDNLRWRERNRGRRTYIRSEGSGPKRTPRLRPDIDTSLTNITIEASDTLSPKEHFSPMHSAVSSQAGTTKTTEFVAFGSTQPLPPLPPEVRLPICNFRHAFVRI</sequence>
<feature type="transmembrane region" description="Helical" evidence="6">
    <location>
        <begin position="120"/>
        <end position="140"/>
    </location>
</feature>
<keyword evidence="9" id="KW-1185">Reference proteome</keyword>
<evidence type="ECO:0000313" key="8">
    <source>
        <dbReference type="EMBL" id="KAL2292968.1"/>
    </source>
</evidence>
<feature type="transmembrane region" description="Helical" evidence="6">
    <location>
        <begin position="202"/>
        <end position="224"/>
    </location>
</feature>
<feature type="transmembrane region" description="Helical" evidence="6">
    <location>
        <begin position="84"/>
        <end position="108"/>
    </location>
</feature>
<evidence type="ECO:0000259" key="7">
    <source>
        <dbReference type="Pfam" id="PF20684"/>
    </source>
</evidence>
<evidence type="ECO:0000256" key="4">
    <source>
        <dbReference type="ARBA" id="ARBA00023136"/>
    </source>
</evidence>
<dbReference type="Proteomes" id="UP001600888">
    <property type="component" value="Unassembled WGS sequence"/>
</dbReference>
<evidence type="ECO:0000256" key="3">
    <source>
        <dbReference type="ARBA" id="ARBA00022989"/>
    </source>
</evidence>
<accession>A0ABR4FE51</accession>
<dbReference type="EMBL" id="JBAWTH010000002">
    <property type="protein sequence ID" value="KAL2292968.1"/>
    <property type="molecule type" value="Genomic_DNA"/>
</dbReference>
<evidence type="ECO:0000313" key="9">
    <source>
        <dbReference type="Proteomes" id="UP001600888"/>
    </source>
</evidence>
<feature type="transmembrane region" description="Helical" evidence="6">
    <location>
        <begin position="12"/>
        <end position="31"/>
    </location>
</feature>
<keyword evidence="2 6" id="KW-0812">Transmembrane</keyword>
<gene>
    <name evidence="8" type="ORF">FJTKL_07994</name>
</gene>
<reference evidence="8 9" key="1">
    <citation type="submission" date="2024-03" db="EMBL/GenBank/DDBJ databases">
        <title>A high-quality draft genome sequence of Diaporthe vaccinii, a causative agent of upright dieback and viscid rot disease in cranberry plants.</title>
        <authorList>
            <person name="Sarrasin M."/>
            <person name="Lang B.F."/>
            <person name="Burger G."/>
        </authorList>
    </citation>
    <scope>NUCLEOTIDE SEQUENCE [LARGE SCALE GENOMIC DNA]</scope>
    <source>
        <strain evidence="8 9">IS7</strain>
    </source>
</reference>
<name>A0ABR4FE51_9PEZI</name>
<comment type="caution">
    <text evidence="8">The sequence shown here is derived from an EMBL/GenBank/DDBJ whole genome shotgun (WGS) entry which is preliminary data.</text>
</comment>
<evidence type="ECO:0000256" key="2">
    <source>
        <dbReference type="ARBA" id="ARBA00022692"/>
    </source>
</evidence>
<comment type="subcellular location">
    <subcellularLocation>
        <location evidence="1">Membrane</location>
        <topology evidence="1">Multi-pass membrane protein</topology>
    </subcellularLocation>
</comment>
<evidence type="ECO:0000256" key="6">
    <source>
        <dbReference type="SAM" id="Phobius"/>
    </source>
</evidence>
<evidence type="ECO:0000256" key="5">
    <source>
        <dbReference type="ARBA" id="ARBA00038359"/>
    </source>
</evidence>
<evidence type="ECO:0000256" key="1">
    <source>
        <dbReference type="ARBA" id="ARBA00004141"/>
    </source>
</evidence>
<organism evidence="8 9">
    <name type="scientific">Diaporthe vaccinii</name>
    <dbReference type="NCBI Taxonomy" id="105482"/>
    <lineage>
        <taxon>Eukaryota</taxon>
        <taxon>Fungi</taxon>
        <taxon>Dikarya</taxon>
        <taxon>Ascomycota</taxon>
        <taxon>Pezizomycotina</taxon>
        <taxon>Sordariomycetes</taxon>
        <taxon>Sordariomycetidae</taxon>
        <taxon>Diaporthales</taxon>
        <taxon>Diaporthaceae</taxon>
        <taxon>Diaporthe</taxon>
        <taxon>Diaporthe eres species complex</taxon>
    </lineage>
</organism>
<dbReference type="InterPro" id="IPR052337">
    <property type="entry name" value="SAT4-like"/>
</dbReference>
<proteinExistence type="inferred from homology"/>
<keyword evidence="4 6" id="KW-0472">Membrane</keyword>
<feature type="transmembrane region" description="Helical" evidence="6">
    <location>
        <begin position="43"/>
        <end position="64"/>
    </location>
</feature>
<comment type="similarity">
    <text evidence="5">Belongs to the SAT4 family.</text>
</comment>
<dbReference type="Pfam" id="PF20684">
    <property type="entry name" value="Fung_rhodopsin"/>
    <property type="match status" value="1"/>
</dbReference>
<feature type="domain" description="Rhodopsin" evidence="7">
    <location>
        <begin position="25"/>
        <end position="266"/>
    </location>
</feature>
<keyword evidence="3 6" id="KW-1133">Transmembrane helix</keyword>
<dbReference type="PANTHER" id="PTHR33048">
    <property type="entry name" value="PTH11-LIKE INTEGRAL MEMBRANE PROTEIN (AFU_ORTHOLOGUE AFUA_5G11245)"/>
    <property type="match status" value="1"/>
</dbReference>
<dbReference type="PANTHER" id="PTHR33048:SF96">
    <property type="entry name" value="INTEGRAL MEMBRANE PROTEIN"/>
    <property type="match status" value="1"/>
</dbReference>
<protein>
    <recommendedName>
        <fullName evidence="7">Rhodopsin domain-containing protein</fullName>
    </recommendedName>
</protein>